<keyword evidence="1" id="KW-1133">Transmembrane helix</keyword>
<dbReference type="InterPro" id="IPR027056">
    <property type="entry name" value="Gluconate_2DH_su3"/>
</dbReference>
<dbReference type="Proteomes" id="UP000607559">
    <property type="component" value="Unassembled WGS sequence"/>
</dbReference>
<evidence type="ECO:0000313" key="2">
    <source>
        <dbReference type="EMBL" id="GGB16611.1"/>
    </source>
</evidence>
<comment type="caution">
    <text evidence="2">The sequence shown here is derived from an EMBL/GenBank/DDBJ whole genome shotgun (WGS) entry which is preliminary data.</text>
</comment>
<dbReference type="AlphaFoldDB" id="A0A8J2UH91"/>
<keyword evidence="1" id="KW-0472">Membrane</keyword>
<organism evidence="2 3">
    <name type="scientific">Puia dinghuensis</name>
    <dbReference type="NCBI Taxonomy" id="1792502"/>
    <lineage>
        <taxon>Bacteria</taxon>
        <taxon>Pseudomonadati</taxon>
        <taxon>Bacteroidota</taxon>
        <taxon>Chitinophagia</taxon>
        <taxon>Chitinophagales</taxon>
        <taxon>Chitinophagaceae</taxon>
        <taxon>Puia</taxon>
    </lineage>
</organism>
<feature type="transmembrane region" description="Helical" evidence="1">
    <location>
        <begin position="7"/>
        <end position="27"/>
    </location>
</feature>
<evidence type="ECO:0000313" key="3">
    <source>
        <dbReference type="Proteomes" id="UP000607559"/>
    </source>
</evidence>
<reference evidence="2" key="2">
    <citation type="submission" date="2020-09" db="EMBL/GenBank/DDBJ databases">
        <authorList>
            <person name="Sun Q."/>
            <person name="Zhou Y."/>
        </authorList>
    </citation>
    <scope>NUCLEOTIDE SEQUENCE</scope>
    <source>
        <strain evidence="2">CGMCC 1.15448</strain>
    </source>
</reference>
<dbReference type="Pfam" id="PF13618">
    <property type="entry name" value="Gluconate_2-dh3"/>
    <property type="match status" value="1"/>
</dbReference>
<accession>A0A8J2UH91</accession>
<name>A0A8J2UH91_9BACT</name>
<protein>
    <submittedName>
        <fullName evidence="2">Twin-arginine translocation pathway signal protein</fullName>
    </submittedName>
</protein>
<evidence type="ECO:0000256" key="1">
    <source>
        <dbReference type="SAM" id="Phobius"/>
    </source>
</evidence>
<gene>
    <name evidence="2" type="ORF">GCM10011511_45530</name>
</gene>
<keyword evidence="3" id="KW-1185">Reference proteome</keyword>
<proteinExistence type="predicted"/>
<keyword evidence="1" id="KW-0812">Transmembrane</keyword>
<reference evidence="2" key="1">
    <citation type="journal article" date="2014" name="Int. J. Syst. Evol. Microbiol.">
        <title>Complete genome sequence of Corynebacterium casei LMG S-19264T (=DSM 44701T), isolated from a smear-ripened cheese.</title>
        <authorList>
            <consortium name="US DOE Joint Genome Institute (JGI-PGF)"/>
            <person name="Walter F."/>
            <person name="Albersmeier A."/>
            <person name="Kalinowski J."/>
            <person name="Ruckert C."/>
        </authorList>
    </citation>
    <scope>NUCLEOTIDE SEQUENCE</scope>
    <source>
        <strain evidence="2">CGMCC 1.15448</strain>
    </source>
</reference>
<dbReference type="EMBL" id="BMJC01000005">
    <property type="protein sequence ID" value="GGB16611.1"/>
    <property type="molecule type" value="Genomic_DNA"/>
</dbReference>
<dbReference type="RefSeq" id="WP_188936167.1">
    <property type="nucleotide sequence ID" value="NZ_BMJC01000005.1"/>
</dbReference>
<sequence length="192" mass="21271">MKRRTAIGRIVLAGVVGAGAFSGYKWYEWNRTPDMDYLDRRRATLAALVQTILPPSPTIPGAADAGVHDYIIRYVKDCVDAHTANTFIDGLKDVAHYSRSHFNKEYEACTPEEQTSILQHFEEKGRPFNGVLGKAETKFLGPAFFPLLREYTVRGYCTSEAGATKGLTYVPVPGSFHGCIPKTPGQRAWATK</sequence>